<dbReference type="EMBL" id="CP044016">
    <property type="protein sequence ID" value="QES87704.1"/>
    <property type="molecule type" value="Genomic_DNA"/>
</dbReference>
<proteinExistence type="predicted"/>
<accession>A0A5P2FW13</accession>
<keyword evidence="2" id="KW-1185">Reference proteome</keyword>
<name>A0A5P2FW13_9BACT</name>
<sequence>MREAVYKNYDSLSNKELVGIVQSGSGKMKLDTTALVGRIFNGQSKKSKEIFGIAYPQIIQNYMTRARHMGANLIKINQLKYAQVKGENDEIDASFFKVNDIRNYETRIYWSPDRKLTWEDFKGHIPDEFKDENYSSYGNVGIQHRTNMEKFYGTPNFFVIASFDCEKSWFRPYAYYQNDFLSFQQGLFDLTELYARKMQTQFTTNKKKGNRTIVIKALDDSLGEAYKKAENEYVTETNAGGDKEALTRWRLKIRNELGL</sequence>
<reference evidence="1 2" key="1">
    <citation type="submission" date="2019-09" db="EMBL/GenBank/DDBJ databases">
        <title>Complete genome sequence of Arachidicoccus sp. B3-10 isolated from apple orchard soil.</title>
        <authorList>
            <person name="Kim H.S."/>
            <person name="Han K.-I."/>
            <person name="Suh M.K."/>
            <person name="Lee K.C."/>
            <person name="Eom M.K."/>
            <person name="Kim J.-S."/>
            <person name="Kang S.W."/>
            <person name="Sin Y."/>
            <person name="Lee J.-S."/>
        </authorList>
    </citation>
    <scope>NUCLEOTIDE SEQUENCE [LARGE SCALE GENOMIC DNA]</scope>
    <source>
        <strain evidence="1 2">B3-10</strain>
    </source>
</reference>
<dbReference type="AlphaFoldDB" id="A0A5P2FW13"/>
<dbReference type="OrthoDB" id="5431540at2"/>
<evidence type="ECO:0000313" key="1">
    <source>
        <dbReference type="EMBL" id="QES87704.1"/>
    </source>
</evidence>
<evidence type="ECO:0000313" key="2">
    <source>
        <dbReference type="Proteomes" id="UP000292424"/>
    </source>
</evidence>
<organism evidence="1 2">
    <name type="scientific">Rhizosphaericola mali</name>
    <dbReference type="NCBI Taxonomy" id="2545455"/>
    <lineage>
        <taxon>Bacteria</taxon>
        <taxon>Pseudomonadati</taxon>
        <taxon>Bacteroidota</taxon>
        <taxon>Chitinophagia</taxon>
        <taxon>Chitinophagales</taxon>
        <taxon>Chitinophagaceae</taxon>
        <taxon>Rhizosphaericola</taxon>
    </lineage>
</organism>
<protein>
    <submittedName>
        <fullName evidence="1">Uncharacterized protein</fullName>
    </submittedName>
</protein>
<dbReference type="KEGG" id="arac:E0W69_003165"/>
<dbReference type="Proteomes" id="UP000292424">
    <property type="component" value="Chromosome"/>
</dbReference>
<gene>
    <name evidence="1" type="ORF">E0W69_003165</name>
</gene>
<dbReference type="RefSeq" id="WP_131328591.1">
    <property type="nucleotide sequence ID" value="NZ_CP044016.1"/>
</dbReference>